<evidence type="ECO:0000313" key="2">
    <source>
        <dbReference type="Proteomes" id="UP000069771"/>
    </source>
</evidence>
<dbReference type="KEGG" id="fro:AALO17_11440"/>
<accession>A0A140DUF1</accession>
<keyword evidence="2" id="KW-1185">Reference proteome</keyword>
<proteinExistence type="predicted"/>
<dbReference type="Proteomes" id="UP000069771">
    <property type="component" value="Chromosome"/>
</dbReference>
<sequence length="37" mass="4193">MRNIYKYPTDKACCHGKSEGNATEFYTLPRLLSQQAG</sequence>
<organism evidence="1 2">
    <name type="scientific">Faecalibaculum rodentium</name>
    <dbReference type="NCBI Taxonomy" id="1702221"/>
    <lineage>
        <taxon>Bacteria</taxon>
        <taxon>Bacillati</taxon>
        <taxon>Bacillota</taxon>
        <taxon>Erysipelotrichia</taxon>
        <taxon>Erysipelotrichales</taxon>
        <taxon>Erysipelotrichaceae</taxon>
        <taxon>Faecalibaculum</taxon>
    </lineage>
</organism>
<evidence type="ECO:0000313" key="1">
    <source>
        <dbReference type="EMBL" id="AMK54278.1"/>
    </source>
</evidence>
<dbReference type="EMBL" id="CP011391">
    <property type="protein sequence ID" value="AMK54278.1"/>
    <property type="molecule type" value="Genomic_DNA"/>
</dbReference>
<name>A0A140DUF1_9FIRM</name>
<gene>
    <name evidence="1" type="ORF">AALO17_11440</name>
</gene>
<reference evidence="1 2" key="1">
    <citation type="journal article" date="2016" name="Gut Pathog.">
        <title>Whole genome sequencing of "Faecalibaculum rodentium" ALO17, isolated from C57BL/6J laboratory mouse feces.</title>
        <authorList>
            <person name="Lim S."/>
            <person name="Chang D.H."/>
            <person name="Ahn S."/>
            <person name="Kim B.C."/>
        </authorList>
    </citation>
    <scope>NUCLEOTIDE SEQUENCE [LARGE SCALE GENOMIC DNA]</scope>
    <source>
        <strain evidence="1 2">Alo17</strain>
    </source>
</reference>
<dbReference type="AlphaFoldDB" id="A0A140DUF1"/>
<dbReference type="STRING" id="1702221.AALO17_11440"/>
<protein>
    <submittedName>
        <fullName evidence="1">Uncharacterized protein</fullName>
    </submittedName>
</protein>